<keyword evidence="2" id="KW-1185">Reference proteome</keyword>
<protein>
    <submittedName>
        <fullName evidence="1">Uncharacterized protein</fullName>
    </submittedName>
</protein>
<sequence>MMLIFHAPVTICFQEKSIYVSFYLSMQNCIRLDE</sequence>
<evidence type="ECO:0000313" key="2">
    <source>
        <dbReference type="Proteomes" id="UP001055439"/>
    </source>
</evidence>
<proteinExistence type="predicted"/>
<dbReference type="Proteomes" id="UP001055439">
    <property type="component" value="Chromosome 1"/>
</dbReference>
<evidence type="ECO:0000313" key="1">
    <source>
        <dbReference type="EMBL" id="URD73638.1"/>
    </source>
</evidence>
<name>A0A9E7ECW7_9LILI</name>
<dbReference type="EMBL" id="CP097502">
    <property type="protein sequence ID" value="URD73638.1"/>
    <property type="molecule type" value="Genomic_DNA"/>
</dbReference>
<dbReference type="AlphaFoldDB" id="A0A9E7ECW7"/>
<accession>A0A9E7ECW7</accession>
<organism evidence="1 2">
    <name type="scientific">Musa troglodytarum</name>
    <name type="common">fe'i banana</name>
    <dbReference type="NCBI Taxonomy" id="320322"/>
    <lineage>
        <taxon>Eukaryota</taxon>
        <taxon>Viridiplantae</taxon>
        <taxon>Streptophyta</taxon>
        <taxon>Embryophyta</taxon>
        <taxon>Tracheophyta</taxon>
        <taxon>Spermatophyta</taxon>
        <taxon>Magnoliopsida</taxon>
        <taxon>Liliopsida</taxon>
        <taxon>Zingiberales</taxon>
        <taxon>Musaceae</taxon>
        <taxon>Musa</taxon>
    </lineage>
</organism>
<reference evidence="1" key="1">
    <citation type="submission" date="2022-05" db="EMBL/GenBank/DDBJ databases">
        <title>The Musa troglodytarum L. genome provides insights into the mechanism of non-climacteric behaviour and enrichment of carotenoids.</title>
        <authorList>
            <person name="Wang J."/>
        </authorList>
    </citation>
    <scope>NUCLEOTIDE SEQUENCE</scope>
    <source>
        <tissue evidence="1">Leaf</tissue>
    </source>
</reference>
<gene>
    <name evidence="1" type="ORF">MUK42_37298</name>
</gene>